<gene>
    <name evidence="4" type="ORF">EWM64_g8190</name>
</gene>
<dbReference type="GO" id="GO:0008168">
    <property type="term" value="F:methyltransferase activity"/>
    <property type="evidence" value="ECO:0007669"/>
    <property type="project" value="InterPro"/>
</dbReference>
<dbReference type="CDD" id="cd05227">
    <property type="entry name" value="AR_SDR_e"/>
    <property type="match status" value="1"/>
</dbReference>
<dbReference type="EMBL" id="SFCI01001416">
    <property type="protein sequence ID" value="TFY75822.1"/>
    <property type="molecule type" value="Genomic_DNA"/>
</dbReference>
<reference evidence="4 5" key="1">
    <citation type="submission" date="2019-02" db="EMBL/GenBank/DDBJ databases">
        <title>Genome sequencing of the rare red list fungi Hericium alpestre (H. flagellum).</title>
        <authorList>
            <person name="Buettner E."/>
            <person name="Kellner H."/>
        </authorList>
    </citation>
    <scope>NUCLEOTIDE SEQUENCE [LARGE SCALE GENOMIC DNA]</scope>
    <source>
        <strain evidence="4 5">DSM 108284</strain>
    </source>
</reference>
<keyword evidence="5" id="KW-1185">Reference proteome</keyword>
<dbReference type="InterPro" id="IPR036291">
    <property type="entry name" value="NAD(P)-bd_dom_sf"/>
</dbReference>
<organism evidence="4 5">
    <name type="scientific">Hericium alpestre</name>
    <dbReference type="NCBI Taxonomy" id="135208"/>
    <lineage>
        <taxon>Eukaryota</taxon>
        <taxon>Fungi</taxon>
        <taxon>Dikarya</taxon>
        <taxon>Basidiomycota</taxon>
        <taxon>Agaricomycotina</taxon>
        <taxon>Agaricomycetes</taxon>
        <taxon>Russulales</taxon>
        <taxon>Hericiaceae</taxon>
        <taxon>Hericium</taxon>
    </lineage>
</organism>
<proteinExistence type="inferred from homology"/>
<evidence type="ECO:0000313" key="5">
    <source>
        <dbReference type="Proteomes" id="UP000298061"/>
    </source>
</evidence>
<dbReference type="InterPro" id="IPR002052">
    <property type="entry name" value="DNA_methylase_N6_adenine_CS"/>
</dbReference>
<dbReference type="PROSITE" id="PS00092">
    <property type="entry name" value="N6_MTASE"/>
    <property type="match status" value="1"/>
</dbReference>
<dbReference type="AlphaFoldDB" id="A0A4Y9ZM15"/>
<evidence type="ECO:0000313" key="4">
    <source>
        <dbReference type="EMBL" id="TFY75822.1"/>
    </source>
</evidence>
<dbReference type="InterPro" id="IPR001509">
    <property type="entry name" value="Epimerase_deHydtase"/>
</dbReference>
<evidence type="ECO:0000256" key="2">
    <source>
        <dbReference type="ARBA" id="ARBA00023445"/>
    </source>
</evidence>
<dbReference type="SUPFAM" id="SSF51735">
    <property type="entry name" value="NAD(P)-binding Rossmann-fold domains"/>
    <property type="match status" value="1"/>
</dbReference>
<evidence type="ECO:0000256" key="1">
    <source>
        <dbReference type="ARBA" id="ARBA00023002"/>
    </source>
</evidence>
<protein>
    <recommendedName>
        <fullName evidence="3">NAD-dependent epimerase/dehydratase domain-containing protein</fullName>
    </recommendedName>
</protein>
<dbReference type="FunFam" id="3.40.50.720:FF:000191">
    <property type="entry name" value="Methylglyoxal reductase (NADPH-dependent)"/>
    <property type="match status" value="1"/>
</dbReference>
<dbReference type="STRING" id="135208.A0A4Y9ZM15"/>
<comment type="caution">
    <text evidence="4">The sequence shown here is derived from an EMBL/GenBank/DDBJ whole genome shotgun (WGS) entry which is preliminary data.</text>
</comment>
<dbReference type="Gene3D" id="3.40.50.720">
    <property type="entry name" value="NAD(P)-binding Rossmann-like Domain"/>
    <property type="match status" value="1"/>
</dbReference>
<dbReference type="InterPro" id="IPR050425">
    <property type="entry name" value="NAD(P)_dehydrat-like"/>
</dbReference>
<dbReference type="GO" id="GO:0003676">
    <property type="term" value="F:nucleic acid binding"/>
    <property type="evidence" value="ECO:0007669"/>
    <property type="project" value="InterPro"/>
</dbReference>
<keyword evidence="1" id="KW-0560">Oxidoreductase</keyword>
<dbReference type="PANTHER" id="PTHR10366:SF564">
    <property type="entry name" value="STEROL-4-ALPHA-CARBOXYLATE 3-DEHYDROGENASE, DECARBOXYLATING"/>
    <property type="match status" value="1"/>
</dbReference>
<comment type="similarity">
    <text evidence="2">Belongs to the NAD(P)-dependent epimerase/dehydratase family. Dihydroflavonol-4-reductase subfamily.</text>
</comment>
<name>A0A4Y9ZM15_9AGAM</name>
<dbReference type="Pfam" id="PF01370">
    <property type="entry name" value="Epimerase"/>
    <property type="match status" value="1"/>
</dbReference>
<dbReference type="GO" id="GO:0032259">
    <property type="term" value="P:methylation"/>
    <property type="evidence" value="ECO:0007669"/>
    <property type="project" value="InterPro"/>
</dbReference>
<dbReference type="Proteomes" id="UP000298061">
    <property type="component" value="Unassembled WGS sequence"/>
</dbReference>
<sequence length="350" mass="38399">MTIASTPGKVLVTGANGFIAVWLVQRLLQKGYIVRGTVRSEKKAVHLRELFKSYGEKLELVVVEDITKEGAFDEAVKGMDLVEHTSSPFHHRVSHPDELIGPAVKGTVGILESIKKHAPSVKRVVITSSMAAVLDSFGKNNSPITRYDESSWNNSVIEYVEKKGTDSEPPYWYFASKTLAEKAAWDFVEKNKSEIKFDIVVLNPPYVWGPTLAEINSSADLNESLSMLHTFLIKTDSTPDFPTDPSGWVDVRDVAEAHVLAAETPAAGGNRFIISGGSYHWQEILDTANAVKPQLIHNLVKGNPGTGKDISASLVFDTAKAERVLGIKFHTLDQTIADILADWKQKGFAA</sequence>
<dbReference type="GO" id="GO:0016616">
    <property type="term" value="F:oxidoreductase activity, acting on the CH-OH group of donors, NAD or NADP as acceptor"/>
    <property type="evidence" value="ECO:0007669"/>
    <property type="project" value="TreeGrafter"/>
</dbReference>
<dbReference type="PANTHER" id="PTHR10366">
    <property type="entry name" value="NAD DEPENDENT EPIMERASE/DEHYDRATASE"/>
    <property type="match status" value="1"/>
</dbReference>
<accession>A0A4Y9ZM15</accession>
<evidence type="ECO:0000259" key="3">
    <source>
        <dbReference type="Pfam" id="PF01370"/>
    </source>
</evidence>
<dbReference type="OrthoDB" id="2735536at2759"/>
<feature type="domain" description="NAD-dependent epimerase/dehydratase" evidence="3">
    <location>
        <begin position="10"/>
        <end position="270"/>
    </location>
</feature>